<dbReference type="SUPFAM" id="SSF52374">
    <property type="entry name" value="Nucleotidylyl transferase"/>
    <property type="match status" value="1"/>
</dbReference>
<evidence type="ECO:0000313" key="9">
    <source>
        <dbReference type="Proteomes" id="UP000275267"/>
    </source>
</evidence>
<dbReference type="Gene3D" id="3.40.50.620">
    <property type="entry name" value="HUPs"/>
    <property type="match status" value="1"/>
</dbReference>
<name>A0A3L6R624_PANMI</name>
<keyword evidence="3 7" id="KW-0067">ATP-binding</keyword>
<proteinExistence type="inferred from homology"/>
<keyword evidence="4 7" id="KW-0648">Protein biosynthesis</keyword>
<dbReference type="Gene3D" id="1.10.240.10">
    <property type="entry name" value="Tyrosyl-Transfer RNA Synthetase"/>
    <property type="match status" value="1"/>
</dbReference>
<evidence type="ECO:0000256" key="5">
    <source>
        <dbReference type="ARBA" id="ARBA00023146"/>
    </source>
</evidence>
<dbReference type="Proteomes" id="UP000275267">
    <property type="component" value="Unassembled WGS sequence"/>
</dbReference>
<dbReference type="GO" id="GO:0005737">
    <property type="term" value="C:cytoplasm"/>
    <property type="evidence" value="ECO:0007669"/>
    <property type="project" value="TreeGrafter"/>
</dbReference>
<accession>A0A3L6R624</accession>
<comment type="caution">
    <text evidence="8">The sequence shown here is derived from an EMBL/GenBank/DDBJ whole genome shotgun (WGS) entry which is preliminary data.</text>
</comment>
<evidence type="ECO:0000256" key="3">
    <source>
        <dbReference type="ARBA" id="ARBA00022840"/>
    </source>
</evidence>
<keyword evidence="2 7" id="KW-0547">Nucleotide-binding</keyword>
<evidence type="ECO:0000256" key="2">
    <source>
        <dbReference type="ARBA" id="ARBA00022741"/>
    </source>
</evidence>
<keyword evidence="9" id="KW-1185">Reference proteome</keyword>
<dbReference type="EMBL" id="PQIB02000009">
    <property type="protein sequence ID" value="RLM98102.1"/>
    <property type="molecule type" value="Genomic_DNA"/>
</dbReference>
<organism evidence="8 9">
    <name type="scientific">Panicum miliaceum</name>
    <name type="common">Proso millet</name>
    <name type="synonym">Broomcorn millet</name>
    <dbReference type="NCBI Taxonomy" id="4540"/>
    <lineage>
        <taxon>Eukaryota</taxon>
        <taxon>Viridiplantae</taxon>
        <taxon>Streptophyta</taxon>
        <taxon>Embryophyta</taxon>
        <taxon>Tracheophyta</taxon>
        <taxon>Spermatophyta</taxon>
        <taxon>Magnoliopsida</taxon>
        <taxon>Liliopsida</taxon>
        <taxon>Poales</taxon>
        <taxon>Poaceae</taxon>
        <taxon>PACMAD clade</taxon>
        <taxon>Panicoideae</taxon>
        <taxon>Panicodae</taxon>
        <taxon>Paniceae</taxon>
        <taxon>Panicinae</taxon>
        <taxon>Panicum</taxon>
        <taxon>Panicum sect. Panicum</taxon>
    </lineage>
</organism>
<dbReference type="GO" id="GO:0004830">
    <property type="term" value="F:tryptophan-tRNA ligase activity"/>
    <property type="evidence" value="ECO:0007669"/>
    <property type="project" value="TreeGrafter"/>
</dbReference>
<dbReference type="PANTHER" id="PTHR10055">
    <property type="entry name" value="TRYPTOPHANYL-TRNA SYNTHETASE"/>
    <property type="match status" value="1"/>
</dbReference>
<dbReference type="AlphaFoldDB" id="A0A3L6R624"/>
<protein>
    <recommendedName>
        <fullName evidence="6">Tryptophanyl-tRNA synthetase</fullName>
    </recommendedName>
</protein>
<reference evidence="9" key="1">
    <citation type="journal article" date="2019" name="Nat. Commun.">
        <title>The genome of broomcorn millet.</title>
        <authorList>
            <person name="Zou C."/>
            <person name="Miki D."/>
            <person name="Li D."/>
            <person name="Tang Q."/>
            <person name="Xiao L."/>
            <person name="Rajput S."/>
            <person name="Deng P."/>
            <person name="Jia W."/>
            <person name="Huang R."/>
            <person name="Zhang M."/>
            <person name="Sun Y."/>
            <person name="Hu J."/>
            <person name="Fu X."/>
            <person name="Schnable P.S."/>
            <person name="Li F."/>
            <person name="Zhang H."/>
            <person name="Feng B."/>
            <person name="Zhu X."/>
            <person name="Liu R."/>
            <person name="Schnable J.C."/>
            <person name="Zhu J.-K."/>
            <person name="Zhang H."/>
        </authorList>
    </citation>
    <scope>NUCLEOTIDE SEQUENCE [LARGE SCALE GENOMIC DNA]</scope>
</reference>
<dbReference type="PANTHER" id="PTHR10055:SF1">
    <property type="entry name" value="TRYPTOPHAN--TRNA LIGASE, CYTOPLASMIC"/>
    <property type="match status" value="1"/>
</dbReference>
<dbReference type="OrthoDB" id="692042at2759"/>
<evidence type="ECO:0000256" key="1">
    <source>
        <dbReference type="ARBA" id="ARBA00022598"/>
    </source>
</evidence>
<evidence type="ECO:0000256" key="7">
    <source>
        <dbReference type="RuleBase" id="RU363036"/>
    </source>
</evidence>
<dbReference type="STRING" id="4540.A0A3L6R624"/>
<gene>
    <name evidence="8" type="ORF">C2845_PM06G30520</name>
</gene>
<evidence type="ECO:0000256" key="6">
    <source>
        <dbReference type="ARBA" id="ARBA00030268"/>
    </source>
</evidence>
<keyword evidence="1 7" id="KW-0436">Ligase</keyword>
<dbReference type="InterPro" id="IPR014729">
    <property type="entry name" value="Rossmann-like_a/b/a_fold"/>
</dbReference>
<keyword evidence="5 7" id="KW-0030">Aminoacyl-tRNA synthetase</keyword>
<dbReference type="InterPro" id="IPR002305">
    <property type="entry name" value="aa-tRNA-synth_Ic"/>
</dbReference>
<comment type="similarity">
    <text evidence="7">Belongs to the class-I aminoacyl-tRNA synthetase family.</text>
</comment>
<dbReference type="Pfam" id="PF00579">
    <property type="entry name" value="tRNA-synt_1b"/>
    <property type="match status" value="1"/>
</dbReference>
<dbReference type="GO" id="GO:0006436">
    <property type="term" value="P:tryptophanyl-tRNA aminoacylation"/>
    <property type="evidence" value="ECO:0007669"/>
    <property type="project" value="TreeGrafter"/>
</dbReference>
<evidence type="ECO:0000256" key="4">
    <source>
        <dbReference type="ARBA" id="ARBA00022917"/>
    </source>
</evidence>
<evidence type="ECO:0000313" key="8">
    <source>
        <dbReference type="EMBL" id="RLM98102.1"/>
    </source>
</evidence>
<dbReference type="GO" id="GO:0005524">
    <property type="term" value="F:ATP binding"/>
    <property type="evidence" value="ECO:0007669"/>
    <property type="project" value="UniProtKB-KW"/>
</dbReference>
<sequence length="194" mass="21046">MEGGRGPGPGRAGGAALPAAGADRAGGLGLGAGNGRLTASRERTGGWIFLIELGRPRVCRAIPVQHTGSAYGRRDPYFRMTRDVAPRIGYQKPSLIESRFFPALQGENTKMSASDANSAIYVTDSAKEIKTKVNKYAFSGGQDSIELHRKLGANLDVDVPIKYLNFFLEDDDELEHIKKMVDAFMAVRPLHQNV</sequence>